<dbReference type="GO" id="GO:0005096">
    <property type="term" value="F:GTPase activator activity"/>
    <property type="evidence" value="ECO:0007669"/>
    <property type="project" value="UniProtKB-KW"/>
</dbReference>
<proteinExistence type="predicted"/>
<dbReference type="EMBL" id="CDMZ01002375">
    <property type="protein sequence ID" value="CEM42082.1"/>
    <property type="molecule type" value="Genomic_DNA"/>
</dbReference>
<dbReference type="AlphaFoldDB" id="A0A0G4HDF0"/>
<keyword evidence="3" id="KW-0677">Repeat</keyword>
<accession>A0A0G4HDF0</accession>
<dbReference type="GO" id="GO:0005634">
    <property type="term" value="C:nucleus"/>
    <property type="evidence" value="ECO:0007669"/>
    <property type="project" value="TreeGrafter"/>
</dbReference>
<dbReference type="InterPro" id="IPR032675">
    <property type="entry name" value="LRR_dom_sf"/>
</dbReference>
<evidence type="ECO:0000256" key="1">
    <source>
        <dbReference type="ARBA" id="ARBA00022468"/>
    </source>
</evidence>
<dbReference type="PhylomeDB" id="A0A0G4HDF0"/>
<organism evidence="4">
    <name type="scientific">Chromera velia CCMP2878</name>
    <dbReference type="NCBI Taxonomy" id="1169474"/>
    <lineage>
        <taxon>Eukaryota</taxon>
        <taxon>Sar</taxon>
        <taxon>Alveolata</taxon>
        <taxon>Colpodellida</taxon>
        <taxon>Chromeraceae</taxon>
        <taxon>Chromera</taxon>
    </lineage>
</organism>
<dbReference type="GO" id="GO:0048471">
    <property type="term" value="C:perinuclear region of cytoplasm"/>
    <property type="evidence" value="ECO:0007669"/>
    <property type="project" value="TreeGrafter"/>
</dbReference>
<evidence type="ECO:0000256" key="3">
    <source>
        <dbReference type="ARBA" id="ARBA00022737"/>
    </source>
</evidence>
<dbReference type="GO" id="GO:0005829">
    <property type="term" value="C:cytosol"/>
    <property type="evidence" value="ECO:0007669"/>
    <property type="project" value="TreeGrafter"/>
</dbReference>
<dbReference type="VEuPathDB" id="CryptoDB:Cvel_6435"/>
<dbReference type="InterPro" id="IPR001611">
    <property type="entry name" value="Leu-rich_rpt"/>
</dbReference>
<reference evidence="4" key="1">
    <citation type="submission" date="2014-11" db="EMBL/GenBank/DDBJ databases">
        <authorList>
            <person name="Otto D Thomas"/>
            <person name="Naeem Raeece"/>
        </authorList>
    </citation>
    <scope>NUCLEOTIDE SEQUENCE</scope>
</reference>
<evidence type="ECO:0000256" key="2">
    <source>
        <dbReference type="ARBA" id="ARBA00022614"/>
    </source>
</evidence>
<sequence>MQGKVQVPLSSLDLSRWSNTLSPSKLFLLLFHSLPASIDRLTLGPTAIRDAPPYPDAHFLEDSKSSIVETEELMSDDSEKAKGKGKNPLSLLCRFLKYQCSSSFCLSTSKAETEDHKDCLDNVHHGAEESFLIRPTLCLKELIFAGKSMGKLEAARIFPLLPSSLRSLNLAGNEIGSDGLAALADGFRFRLLAFLSSLVLDNIGMDSGGVETLCRAFLESGSLEGSGGGLSLERLSLSDNNFGDLGIEALSPVWEGQKTSNVFSLTYLGLARCGFSGVGMKRLSEAMRCGKMKNLQSLDLEGNQIAQGGSGSDLGGLTGVIKMEFLPFLKELNLTGVEGVGSMSASALLKVLTSEDHPPLERVFLRLESLGVQESSGLGRALCGGEGGRGEKEEGVVGDKSRLSFLQTLSLVKLSTAAVVAFLREITAASVSPSCGALELEVGGFAETQDPPQQQAQINAQGGGGEMGGFLPLSAAVGALGVSLRSGKVSGCLRKLKVVGGAGSRLSEEERRELMRSLTNVALASLSDLELRELGLGDVEIALLADGVRGGGFGGVRMFSLVGNTGVGREGMMALMEAVIESSIGFCRLEILDLSRTRAGEGIGCLVDALRSGRMISLRDLRFRLAGVSDEGMRALGEGVKEGHFSRLVNLEIAESDFGGSGMEGFFLEGICKASLGLPELESLDLGVSRAGEGMEALSSALGDGKLPKLADLQLANCGVDDSGLGAFAEALKKNDLPALTFLRLSRNVIGKDAMTSFVEGLRPDSLPNLKGLSLWGNSFRWGEVRDPLKRAKREGKLKSVRPS</sequence>
<dbReference type="SUPFAM" id="SSF52047">
    <property type="entry name" value="RNI-like"/>
    <property type="match status" value="2"/>
</dbReference>
<protein>
    <submittedName>
        <fullName evidence="4">Uncharacterized protein</fullName>
    </submittedName>
</protein>
<dbReference type="SMART" id="SM00368">
    <property type="entry name" value="LRR_RI"/>
    <property type="match status" value="7"/>
</dbReference>
<keyword evidence="2" id="KW-0433">Leucine-rich repeat</keyword>
<gene>
    <name evidence="4" type="ORF">Cvel_6435</name>
</gene>
<dbReference type="Pfam" id="PF13516">
    <property type="entry name" value="LRR_6"/>
    <property type="match status" value="2"/>
</dbReference>
<keyword evidence="1" id="KW-0343">GTPase activation</keyword>
<dbReference type="GO" id="GO:0006913">
    <property type="term" value="P:nucleocytoplasmic transport"/>
    <property type="evidence" value="ECO:0007669"/>
    <property type="project" value="TreeGrafter"/>
</dbReference>
<dbReference type="Gene3D" id="3.80.10.10">
    <property type="entry name" value="Ribonuclease Inhibitor"/>
    <property type="match status" value="3"/>
</dbReference>
<dbReference type="PANTHER" id="PTHR24113:SF12">
    <property type="entry name" value="RAN GTPASE-ACTIVATING PROTEIN 1"/>
    <property type="match status" value="1"/>
</dbReference>
<evidence type="ECO:0000313" key="4">
    <source>
        <dbReference type="EMBL" id="CEM42082.1"/>
    </source>
</evidence>
<dbReference type="GO" id="GO:0031267">
    <property type="term" value="F:small GTPase binding"/>
    <property type="evidence" value="ECO:0007669"/>
    <property type="project" value="TreeGrafter"/>
</dbReference>
<dbReference type="PANTHER" id="PTHR24113">
    <property type="entry name" value="RAN GTPASE-ACTIVATING PROTEIN 1"/>
    <property type="match status" value="1"/>
</dbReference>
<name>A0A0G4HDF0_9ALVE</name>
<dbReference type="InterPro" id="IPR027038">
    <property type="entry name" value="RanGap"/>
</dbReference>